<keyword evidence="1" id="KW-0675">Receptor</keyword>
<keyword evidence="2" id="KW-1185">Reference proteome</keyword>
<reference evidence="1 2" key="1">
    <citation type="journal article" date="2015" name="Microbes Environ.">
        <title>Distribution and evolution of nitrogen fixation genes in the phylum bacteroidetes.</title>
        <authorList>
            <person name="Inoue J."/>
            <person name="Oshima K."/>
            <person name="Suda W."/>
            <person name="Sakamoto M."/>
            <person name="Iino T."/>
            <person name="Noda S."/>
            <person name="Hongoh Y."/>
            <person name="Hattori M."/>
            <person name="Ohkuma M."/>
        </authorList>
    </citation>
    <scope>NUCLEOTIDE SEQUENCE [LARGE SCALE GENOMIC DNA]</scope>
    <source>
        <strain evidence="1">JCM 15548</strain>
    </source>
</reference>
<comment type="caution">
    <text evidence="1">The sequence shown here is derived from an EMBL/GenBank/DDBJ whole genome shotgun (WGS) entry which is preliminary data.</text>
</comment>
<accession>A0A0E9LW32</accession>
<proteinExistence type="predicted"/>
<dbReference type="AlphaFoldDB" id="A0A0E9LW32"/>
<dbReference type="Proteomes" id="UP000032900">
    <property type="component" value="Unassembled WGS sequence"/>
</dbReference>
<gene>
    <name evidence="1" type="ORF">JCM15548_11626</name>
</gene>
<name>A0A0E9LW32_9BACT</name>
<organism evidence="1 2">
    <name type="scientific">Geofilum rubicundum JCM 15548</name>
    <dbReference type="NCBI Taxonomy" id="1236989"/>
    <lineage>
        <taxon>Bacteria</taxon>
        <taxon>Pseudomonadati</taxon>
        <taxon>Bacteroidota</taxon>
        <taxon>Bacteroidia</taxon>
        <taxon>Marinilabiliales</taxon>
        <taxon>Marinilabiliaceae</taxon>
        <taxon>Geofilum</taxon>
    </lineage>
</organism>
<dbReference type="STRING" id="1236989.JCM15548_11626"/>
<evidence type="ECO:0000313" key="1">
    <source>
        <dbReference type="EMBL" id="GAO29439.1"/>
    </source>
</evidence>
<protein>
    <submittedName>
        <fullName evidence="1">TonB-dependent receptor</fullName>
    </submittedName>
</protein>
<dbReference type="EMBL" id="BAZW01000009">
    <property type="protein sequence ID" value="GAO29439.1"/>
    <property type="molecule type" value="Genomic_DNA"/>
</dbReference>
<sequence length="120" mass="13820">MRYTMNLSFDVNTNKVNRFLPQTATGKTWTDSWVNRAFDKDDDSYYIYTNNQLNYTKNFYNVHDLTTAVNFMTNEYIGNFYDLETSNSASSLLQDPSLANKYREGGMGFNSGPGGDEIWV</sequence>
<evidence type="ECO:0000313" key="2">
    <source>
        <dbReference type="Proteomes" id="UP000032900"/>
    </source>
</evidence>